<sequence length="137" mass="15968">MKKDKNFKKTFKIKGFIKKPFSGTFYNPDLYFENGKEAIWIEHSSTGDRKVHIGELCQFMTVPSILTKNMILILDGKSKSAPTPIGERDRLKYYIRAFDKSLIENVNFIGVIKNKDDINNLSFHDLKNKCKIIYQKK</sequence>
<reference evidence="1" key="1">
    <citation type="submission" date="2019-11" db="EMBL/GenBank/DDBJ databases">
        <title>Characterization of Clostridium perfringens isolates from swine manure treated agricultural soils.</title>
        <authorList>
            <person name="Wushke S.T."/>
        </authorList>
    </citation>
    <scope>NUCLEOTIDE SEQUENCE</scope>
    <source>
        <strain evidence="1">X94</strain>
    </source>
</reference>
<dbReference type="RefSeq" id="WP_164786239.1">
    <property type="nucleotide sequence ID" value="NZ_CP148670.1"/>
</dbReference>
<comment type="caution">
    <text evidence="2">The sequence shown here is derived from an EMBL/GenBank/DDBJ whole genome shotgun (WGS) entry which is preliminary data.</text>
</comment>
<dbReference type="AlphaFoldDB" id="A0A6G4ZD62"/>
<dbReference type="EMBL" id="JAALNF010000003">
    <property type="protein sequence ID" value="NGT90401.1"/>
    <property type="molecule type" value="Genomic_DNA"/>
</dbReference>
<evidence type="ECO:0000313" key="2">
    <source>
        <dbReference type="EMBL" id="NGT90401.1"/>
    </source>
</evidence>
<organism evidence="2">
    <name type="scientific">Clostridium perfringens</name>
    <dbReference type="NCBI Taxonomy" id="1502"/>
    <lineage>
        <taxon>Bacteria</taxon>
        <taxon>Bacillati</taxon>
        <taxon>Bacillota</taxon>
        <taxon>Clostridia</taxon>
        <taxon>Eubacteriales</taxon>
        <taxon>Clostridiaceae</taxon>
        <taxon>Clostridium</taxon>
    </lineage>
</organism>
<dbReference type="Proteomes" id="UP001288778">
    <property type="component" value="Unassembled WGS sequence"/>
</dbReference>
<name>A0A6G4ZD62_CLOPF</name>
<accession>A0A6G4ZD62</accession>
<evidence type="ECO:0000313" key="1">
    <source>
        <dbReference type="EMBL" id="MDZ4908429.1"/>
    </source>
</evidence>
<proteinExistence type="predicted"/>
<reference evidence="2" key="2">
    <citation type="submission" date="2020-02" db="EMBL/GenBank/DDBJ databases">
        <title>Genomic Insights into the Phylogeny and Genetic Plasticity of the Human and Animal Enteric Pathogen Clostridium perfringens.</title>
        <authorList>
            <person name="Feng Y."/>
            <person name="Hu Y."/>
        </authorList>
    </citation>
    <scope>NUCLEOTIDE SEQUENCE</scope>
    <source>
        <strain evidence="2">CP-08</strain>
    </source>
</reference>
<protein>
    <submittedName>
        <fullName evidence="2">Uncharacterized protein</fullName>
    </submittedName>
</protein>
<gene>
    <name evidence="2" type="ORF">G6Z02_09325</name>
    <name evidence="1" type="ORF">GNF68_05015</name>
</gene>
<dbReference type="EMBL" id="WNUI01000008">
    <property type="protein sequence ID" value="MDZ4908429.1"/>
    <property type="molecule type" value="Genomic_DNA"/>
</dbReference>